<dbReference type="RefSeq" id="WP_377981856.1">
    <property type="nucleotide sequence ID" value="NZ_JBBKXZ010000001.1"/>
</dbReference>
<organism evidence="8 9">
    <name type="scientific">Aquirufa avitistagni</name>
    <dbReference type="NCBI Taxonomy" id="3104728"/>
    <lineage>
        <taxon>Bacteria</taxon>
        <taxon>Pseudomonadati</taxon>
        <taxon>Bacteroidota</taxon>
        <taxon>Cytophagia</taxon>
        <taxon>Cytophagales</taxon>
        <taxon>Flectobacillaceae</taxon>
        <taxon>Aquirufa</taxon>
    </lineage>
</organism>
<comment type="subcellular location">
    <subcellularLocation>
        <location evidence="1">Membrane</location>
        <topology evidence="1">Multi-pass membrane protein</topology>
    </subcellularLocation>
</comment>
<evidence type="ECO:0000256" key="1">
    <source>
        <dbReference type="ARBA" id="ARBA00004141"/>
    </source>
</evidence>
<dbReference type="InterPro" id="IPR000620">
    <property type="entry name" value="EamA_dom"/>
</dbReference>
<feature type="transmembrane region" description="Helical" evidence="6">
    <location>
        <begin position="70"/>
        <end position="91"/>
    </location>
</feature>
<comment type="similarity">
    <text evidence="2">Belongs to the EamA transporter family.</text>
</comment>
<evidence type="ECO:0000313" key="9">
    <source>
        <dbReference type="Proteomes" id="UP001598138"/>
    </source>
</evidence>
<feature type="domain" description="EamA" evidence="7">
    <location>
        <begin position="12"/>
        <end position="141"/>
    </location>
</feature>
<feature type="transmembrane region" description="Helical" evidence="6">
    <location>
        <begin position="184"/>
        <end position="208"/>
    </location>
</feature>
<keyword evidence="3 6" id="KW-0812">Transmembrane</keyword>
<evidence type="ECO:0000256" key="6">
    <source>
        <dbReference type="SAM" id="Phobius"/>
    </source>
</evidence>
<feature type="domain" description="EamA" evidence="7">
    <location>
        <begin position="156"/>
        <end position="289"/>
    </location>
</feature>
<feature type="transmembrane region" description="Helical" evidence="6">
    <location>
        <begin position="270"/>
        <end position="288"/>
    </location>
</feature>
<evidence type="ECO:0000256" key="5">
    <source>
        <dbReference type="ARBA" id="ARBA00023136"/>
    </source>
</evidence>
<keyword evidence="9" id="KW-1185">Reference proteome</keyword>
<name>A0ABW6DBZ3_9BACT</name>
<feature type="transmembrane region" description="Helical" evidence="6">
    <location>
        <begin position="33"/>
        <end position="58"/>
    </location>
</feature>
<feature type="transmembrane region" description="Helical" evidence="6">
    <location>
        <begin position="97"/>
        <end position="118"/>
    </location>
</feature>
<sequence length="293" mass="31962">MPENKKSTLIIFLSILALALIWGSSFILVKKSLVHYSALQVGALRICSASLFFFPIFLKRFKYMEKKHTSSFLLAGLTGNLIPAMLFAIAGQHLSSALSGMLNAFTPLFTLFIGIAFFAQPFIWKQMTGILVGLAGCLGLLFAGQGLNIDFNIHGLWVVLATFLYGINMHIVKTRLSDMHPLTSTAGIFMVIGPLALGVLIYTGFFSLPLDQEHLWSFIAAMALGLFGSAIGMLAFNQIIKWTSAIIASSVTYMIPIVALGWGFVDGEAIYMLQVASMFVLLAGIYLVNKSKN</sequence>
<dbReference type="SUPFAM" id="SSF103481">
    <property type="entry name" value="Multidrug resistance efflux transporter EmrE"/>
    <property type="match status" value="2"/>
</dbReference>
<evidence type="ECO:0000259" key="7">
    <source>
        <dbReference type="Pfam" id="PF00892"/>
    </source>
</evidence>
<feature type="transmembrane region" description="Helical" evidence="6">
    <location>
        <begin position="243"/>
        <end position="264"/>
    </location>
</feature>
<dbReference type="Proteomes" id="UP001598138">
    <property type="component" value="Unassembled WGS sequence"/>
</dbReference>
<feature type="transmembrane region" description="Helical" evidence="6">
    <location>
        <begin position="130"/>
        <end position="147"/>
    </location>
</feature>
<evidence type="ECO:0000256" key="2">
    <source>
        <dbReference type="ARBA" id="ARBA00007362"/>
    </source>
</evidence>
<feature type="transmembrane region" description="Helical" evidence="6">
    <location>
        <begin position="153"/>
        <end position="172"/>
    </location>
</feature>
<evidence type="ECO:0000256" key="4">
    <source>
        <dbReference type="ARBA" id="ARBA00022989"/>
    </source>
</evidence>
<proteinExistence type="inferred from homology"/>
<dbReference type="PANTHER" id="PTHR32322:SF2">
    <property type="entry name" value="EAMA DOMAIN-CONTAINING PROTEIN"/>
    <property type="match status" value="1"/>
</dbReference>
<evidence type="ECO:0000313" key="8">
    <source>
        <dbReference type="EMBL" id="MFD3393227.1"/>
    </source>
</evidence>
<dbReference type="Pfam" id="PF00892">
    <property type="entry name" value="EamA"/>
    <property type="match status" value="2"/>
</dbReference>
<protein>
    <submittedName>
        <fullName evidence="8">DMT family transporter</fullName>
    </submittedName>
</protein>
<dbReference type="InterPro" id="IPR050638">
    <property type="entry name" value="AA-Vitamin_Transporters"/>
</dbReference>
<reference evidence="8 9" key="1">
    <citation type="submission" date="2024-03" db="EMBL/GenBank/DDBJ databases">
        <title>Aquirufa genome sequencing.</title>
        <authorList>
            <person name="Pitt A."/>
            <person name="Hahn M.W."/>
        </authorList>
    </citation>
    <scope>NUCLEOTIDE SEQUENCE [LARGE SCALE GENOMIC DNA]</scope>
    <source>
        <strain evidence="8 9">OSTEICH-129V</strain>
    </source>
</reference>
<feature type="transmembrane region" description="Helical" evidence="6">
    <location>
        <begin position="214"/>
        <end position="236"/>
    </location>
</feature>
<dbReference type="PANTHER" id="PTHR32322">
    <property type="entry name" value="INNER MEMBRANE TRANSPORTER"/>
    <property type="match status" value="1"/>
</dbReference>
<dbReference type="InterPro" id="IPR037185">
    <property type="entry name" value="EmrE-like"/>
</dbReference>
<evidence type="ECO:0000256" key="3">
    <source>
        <dbReference type="ARBA" id="ARBA00022692"/>
    </source>
</evidence>
<accession>A0ABW6DBZ3</accession>
<gene>
    <name evidence="8" type="ORF">U0R10_01205</name>
</gene>
<keyword evidence="4 6" id="KW-1133">Transmembrane helix</keyword>
<comment type="caution">
    <text evidence="8">The sequence shown here is derived from an EMBL/GenBank/DDBJ whole genome shotgun (WGS) entry which is preliminary data.</text>
</comment>
<keyword evidence="5 6" id="KW-0472">Membrane</keyword>
<dbReference type="EMBL" id="JBBKXZ010000001">
    <property type="protein sequence ID" value="MFD3393227.1"/>
    <property type="molecule type" value="Genomic_DNA"/>
</dbReference>